<keyword evidence="2" id="KW-0698">rRNA processing</keyword>
<proteinExistence type="inferred from homology"/>
<feature type="region of interest" description="Disordered" evidence="3">
    <location>
        <begin position="125"/>
        <end position="183"/>
    </location>
</feature>
<evidence type="ECO:0000256" key="1">
    <source>
        <dbReference type="ARBA" id="ARBA00006524"/>
    </source>
</evidence>
<dbReference type="Pfam" id="PF10273">
    <property type="entry name" value="WGG"/>
    <property type="match status" value="1"/>
</dbReference>
<name>A0A9W8BF99_9FUNG</name>
<comment type="caution">
    <text evidence="4">The sequence shown here is derived from an EMBL/GenBank/DDBJ whole genome shotgun (WGS) entry which is preliminary data.</text>
</comment>
<keyword evidence="5" id="KW-1185">Reference proteome</keyword>
<dbReference type="EMBL" id="JANBQF010000050">
    <property type="protein sequence ID" value="KAJ2006722.1"/>
    <property type="molecule type" value="Genomic_DNA"/>
</dbReference>
<comment type="similarity">
    <text evidence="1">Belongs to the TSR2 family.</text>
</comment>
<dbReference type="GO" id="GO:0006364">
    <property type="term" value="P:rRNA processing"/>
    <property type="evidence" value="ECO:0007669"/>
    <property type="project" value="UniProtKB-KW"/>
</dbReference>
<dbReference type="OrthoDB" id="263560at2759"/>
<organism evidence="4 5">
    <name type="scientific">Coemansia thaxteri</name>
    <dbReference type="NCBI Taxonomy" id="2663907"/>
    <lineage>
        <taxon>Eukaryota</taxon>
        <taxon>Fungi</taxon>
        <taxon>Fungi incertae sedis</taxon>
        <taxon>Zoopagomycota</taxon>
        <taxon>Kickxellomycotina</taxon>
        <taxon>Kickxellomycetes</taxon>
        <taxon>Kickxellales</taxon>
        <taxon>Kickxellaceae</taxon>
        <taxon>Coemansia</taxon>
    </lineage>
</organism>
<dbReference type="AlphaFoldDB" id="A0A9W8BF99"/>
<dbReference type="InterPro" id="IPR019398">
    <property type="entry name" value="Pre-rRNA_process_TSR2"/>
</dbReference>
<evidence type="ECO:0000256" key="2">
    <source>
        <dbReference type="ARBA" id="ARBA00022552"/>
    </source>
</evidence>
<dbReference type="Proteomes" id="UP001150907">
    <property type="component" value="Unassembled WGS sequence"/>
</dbReference>
<evidence type="ECO:0000256" key="3">
    <source>
        <dbReference type="SAM" id="MobiDB-lite"/>
    </source>
</evidence>
<accession>A0A9W8BF99</accession>
<evidence type="ECO:0000313" key="4">
    <source>
        <dbReference type="EMBL" id="KAJ2006722.1"/>
    </source>
</evidence>
<sequence>MAPASQQQIHPNKEAFIEGVDHILSRWTALELAVQGDWGDGNTKEKREDMVDEIVAFFDDAVRRKVKPEPLELEDILMAIMSDDFNISLEDDSEKEVAAILCVIFDECKVGNFATVDKLADERDAREAQGVGNQAVQSSQTVGRPDADEIAQGEDSGSEMESGSEGDSEDGSEDDSDEEMEED</sequence>
<feature type="compositionally biased region" description="Acidic residues" evidence="3">
    <location>
        <begin position="148"/>
        <end position="183"/>
    </location>
</feature>
<reference evidence="4" key="1">
    <citation type="submission" date="2022-07" db="EMBL/GenBank/DDBJ databases">
        <title>Phylogenomic reconstructions and comparative analyses of Kickxellomycotina fungi.</title>
        <authorList>
            <person name="Reynolds N.K."/>
            <person name="Stajich J.E."/>
            <person name="Barry K."/>
            <person name="Grigoriev I.V."/>
            <person name="Crous P."/>
            <person name="Smith M.E."/>
        </authorList>
    </citation>
    <scope>NUCLEOTIDE SEQUENCE</scope>
    <source>
        <strain evidence="4">IMI 214461</strain>
    </source>
</reference>
<protein>
    <submittedName>
        <fullName evidence="4">rRNA accumulation- protein</fullName>
    </submittedName>
</protein>
<dbReference type="PANTHER" id="PTHR21250">
    <property type="entry name" value="PRE-RRNA-PROCESSING PROTEIN TSR2 HOMOLOG"/>
    <property type="match status" value="1"/>
</dbReference>
<evidence type="ECO:0000313" key="5">
    <source>
        <dbReference type="Proteomes" id="UP001150907"/>
    </source>
</evidence>
<feature type="compositionally biased region" description="Polar residues" evidence="3">
    <location>
        <begin position="131"/>
        <end position="142"/>
    </location>
</feature>
<gene>
    <name evidence="4" type="primary">TSR2</name>
    <name evidence="4" type="ORF">H4R26_001219</name>
</gene>